<sequence>MKYLAILLIALACLSKLSAQPTENVSVIWKHLSLSAHPGFLTVDLGDVRSYYSLSDVYKIIHYRQTGTAKLFFTDRSLVLEIAFGNLDRQKKFDELLLQYKAAKQ</sequence>
<keyword evidence="3" id="KW-1185">Reference proteome</keyword>
<reference evidence="2 3" key="1">
    <citation type="journal article" date="2010" name="Stand. Genomic Sci.">
        <title>Complete genome sequence of Coraliomargarita akajimensis type strain (04OKA010-24).</title>
        <authorList>
            <person name="Mavromatis K."/>
            <person name="Abt B."/>
            <person name="Brambilla E."/>
            <person name="Lapidus A."/>
            <person name="Copeland A."/>
            <person name="Deshpande S."/>
            <person name="Nolan M."/>
            <person name="Lucas S."/>
            <person name="Tice H."/>
            <person name="Cheng J.F."/>
            <person name="Han C."/>
            <person name="Detter J.C."/>
            <person name="Woyke T."/>
            <person name="Goodwin L."/>
            <person name="Pitluck S."/>
            <person name="Held B."/>
            <person name="Brettin T."/>
            <person name="Tapia R."/>
            <person name="Ivanova N."/>
            <person name="Mikhailova N."/>
            <person name="Pati A."/>
            <person name="Liolios K."/>
            <person name="Chen A."/>
            <person name="Palaniappan K."/>
            <person name="Land M."/>
            <person name="Hauser L."/>
            <person name="Chang Y.J."/>
            <person name="Jeffries C.D."/>
            <person name="Rohde M."/>
            <person name="Goker M."/>
            <person name="Bristow J."/>
            <person name="Eisen J.A."/>
            <person name="Markowitz V."/>
            <person name="Hugenholtz P."/>
            <person name="Klenk H.P."/>
            <person name="Kyrpides N.C."/>
        </authorList>
    </citation>
    <scope>NUCLEOTIDE SEQUENCE [LARGE SCALE GENOMIC DNA]</scope>
    <source>
        <strain evidence="3">DSM 45221 / IAM 15411 / JCM 23193 / KCTC 12865</strain>
    </source>
</reference>
<evidence type="ECO:0000256" key="1">
    <source>
        <dbReference type="SAM" id="SignalP"/>
    </source>
</evidence>
<name>D5ER54_CORAD</name>
<proteinExistence type="predicted"/>
<gene>
    <name evidence="2" type="ordered locus">Caka_2885</name>
</gene>
<protein>
    <submittedName>
        <fullName evidence="2">Uncharacterized protein</fullName>
    </submittedName>
</protein>
<dbReference type="EMBL" id="CP001998">
    <property type="protein sequence ID" value="ADE55898.1"/>
    <property type="molecule type" value="Genomic_DNA"/>
</dbReference>
<feature type="chain" id="PRO_5003071360" evidence="1">
    <location>
        <begin position="20"/>
        <end position="105"/>
    </location>
</feature>
<dbReference type="HOGENOM" id="CLU_2232034_0_0_0"/>
<dbReference type="AlphaFoldDB" id="D5ER54"/>
<keyword evidence="1" id="KW-0732">Signal</keyword>
<evidence type="ECO:0000313" key="2">
    <source>
        <dbReference type="EMBL" id="ADE55898.1"/>
    </source>
</evidence>
<accession>D5ER54</accession>
<feature type="signal peptide" evidence="1">
    <location>
        <begin position="1"/>
        <end position="19"/>
    </location>
</feature>
<dbReference type="KEGG" id="caa:Caka_2885"/>
<dbReference type="RefSeq" id="WP_013044620.1">
    <property type="nucleotide sequence ID" value="NC_014008.1"/>
</dbReference>
<dbReference type="STRING" id="583355.Caka_2885"/>
<organism evidence="2 3">
    <name type="scientific">Coraliomargarita akajimensis (strain DSM 45221 / IAM 15411 / JCM 23193 / KCTC 12865 / 04OKA010-24)</name>
    <dbReference type="NCBI Taxonomy" id="583355"/>
    <lineage>
        <taxon>Bacteria</taxon>
        <taxon>Pseudomonadati</taxon>
        <taxon>Verrucomicrobiota</taxon>
        <taxon>Opitutia</taxon>
        <taxon>Puniceicoccales</taxon>
        <taxon>Coraliomargaritaceae</taxon>
        <taxon>Coraliomargarita</taxon>
    </lineage>
</organism>
<evidence type="ECO:0000313" key="3">
    <source>
        <dbReference type="Proteomes" id="UP000000925"/>
    </source>
</evidence>
<dbReference type="Proteomes" id="UP000000925">
    <property type="component" value="Chromosome"/>
</dbReference>